<feature type="domain" description="HTH tetR-type" evidence="3">
    <location>
        <begin position="11"/>
        <end position="71"/>
    </location>
</feature>
<dbReference type="Proteomes" id="UP000293613">
    <property type="component" value="Unassembled WGS sequence"/>
</dbReference>
<dbReference type="Gene3D" id="1.10.357.10">
    <property type="entry name" value="Tetracycline Repressor, domain 2"/>
    <property type="match status" value="1"/>
</dbReference>
<evidence type="ECO:0000256" key="1">
    <source>
        <dbReference type="ARBA" id="ARBA00023125"/>
    </source>
</evidence>
<gene>
    <name evidence="4" type="ORF">PG2011B_0228</name>
</gene>
<evidence type="ECO:0000259" key="3">
    <source>
        <dbReference type="PROSITE" id="PS50977"/>
    </source>
</evidence>
<name>A0A315S6U1_BIFAN</name>
<dbReference type="InterPro" id="IPR001647">
    <property type="entry name" value="HTH_TetR"/>
</dbReference>
<dbReference type="SUPFAM" id="SSF46689">
    <property type="entry name" value="Homeodomain-like"/>
    <property type="match status" value="1"/>
</dbReference>
<evidence type="ECO:0000313" key="4">
    <source>
        <dbReference type="EMBL" id="RYM96575.1"/>
    </source>
</evidence>
<accession>A0A315S6U1</accession>
<reference evidence="4 5" key="1">
    <citation type="journal article" date="2019" name="Appl. Environ. Microbiol.">
        <title>Dissecting the evolutionary development of the Bifidobacterium animalis species through comparative genomics analyses.</title>
        <authorList>
            <person name="Lugli G.A."/>
            <person name="Mancino W."/>
            <person name="Milani C."/>
            <person name="Duranti S."/>
            <person name="Mancabelli L."/>
            <person name="Napoli S."/>
            <person name="Mangifesta M."/>
            <person name="Viappiani A."/>
            <person name="Anzalone R."/>
            <person name="Longhi G."/>
            <person name="van Sinderen D."/>
            <person name="Ventura M."/>
            <person name="Turroni F."/>
        </authorList>
    </citation>
    <scope>NUCLEOTIDE SEQUENCE [LARGE SCALE GENOMIC DNA]</scope>
    <source>
        <strain evidence="4 5">2011B</strain>
    </source>
</reference>
<dbReference type="GeneID" id="29696622"/>
<dbReference type="OMA" id="RWPKLHE"/>
<feature type="DNA-binding region" description="H-T-H motif" evidence="2">
    <location>
        <begin position="34"/>
        <end position="53"/>
    </location>
</feature>
<organism evidence="4 5">
    <name type="scientific">Bifidobacterium animalis subsp. lactis</name>
    <name type="common">Bifidobacterium lactis</name>
    <dbReference type="NCBI Taxonomy" id="302911"/>
    <lineage>
        <taxon>Bacteria</taxon>
        <taxon>Bacillati</taxon>
        <taxon>Actinomycetota</taxon>
        <taxon>Actinomycetes</taxon>
        <taxon>Bifidobacteriales</taxon>
        <taxon>Bifidobacteriaceae</taxon>
        <taxon>Bifidobacterium</taxon>
    </lineage>
</organism>
<dbReference type="RefSeq" id="WP_012619675.1">
    <property type="nucleotide sequence ID" value="NZ_CAKMAC010000010.1"/>
</dbReference>
<dbReference type="InterPro" id="IPR009057">
    <property type="entry name" value="Homeodomain-like_sf"/>
</dbReference>
<dbReference type="PROSITE" id="PS50977">
    <property type="entry name" value="HTH_TETR_2"/>
    <property type="match status" value="1"/>
</dbReference>
<comment type="caution">
    <text evidence="4">The sequence shown here is derived from an EMBL/GenBank/DDBJ whole genome shotgun (WGS) entry which is preliminary data.</text>
</comment>
<keyword evidence="1 2" id="KW-0238">DNA-binding</keyword>
<dbReference type="GO" id="GO:0003677">
    <property type="term" value="F:DNA binding"/>
    <property type="evidence" value="ECO:0007669"/>
    <property type="project" value="UniProtKB-UniRule"/>
</dbReference>
<proteinExistence type="predicted"/>
<dbReference type="EMBL" id="RSCO01000012">
    <property type="protein sequence ID" value="RYM96575.1"/>
    <property type="molecule type" value="Genomic_DNA"/>
</dbReference>
<dbReference type="AlphaFoldDB" id="A0A315S6U1"/>
<evidence type="ECO:0000313" key="5">
    <source>
        <dbReference type="Proteomes" id="UP000293613"/>
    </source>
</evidence>
<evidence type="ECO:0000256" key="2">
    <source>
        <dbReference type="PROSITE-ProRule" id="PRU00335"/>
    </source>
</evidence>
<sequence>MPRPRRDPEVLPAQQRLENAFWALLRERPYGKITVTDIVREAGVNRNSFYYHFSGLPELADATIMHAVESIPIMDHATTAENLWQEWQRTCIVAFNDPQMRKQFDHLALLAGPHSTIELTEALRDFIRLTLLGNFDLDYDRIDLSTRILLDFTVGGIVGVLRDWPNIEHRLSPNDLTNPDIATVAANLRTALDSSEQRRPVQSLR</sequence>
<dbReference type="Pfam" id="PF00440">
    <property type="entry name" value="TetR_N"/>
    <property type="match status" value="1"/>
</dbReference>
<protein>
    <submittedName>
        <fullName evidence="4">AcrR family transcriptional regulator</fullName>
    </submittedName>
</protein>